<evidence type="ECO:0000313" key="2">
    <source>
        <dbReference type="Proteomes" id="UP000283569"/>
    </source>
</evidence>
<comment type="caution">
    <text evidence="1">The sequence shown here is derived from an EMBL/GenBank/DDBJ whole genome shotgun (WGS) entry which is preliminary data.</text>
</comment>
<protein>
    <submittedName>
        <fullName evidence="1">Uncharacterized protein</fullName>
    </submittedName>
</protein>
<reference evidence="1 2" key="1">
    <citation type="journal article" date="2018" name="Sci. Rep.">
        <title>Characterisation of pathogen-specific regions and novel effector candidates in Fusarium oxysporum f. sp. cepae.</title>
        <authorList>
            <person name="Armitage A.D."/>
            <person name="Taylor A."/>
            <person name="Sobczyk M.K."/>
            <person name="Baxter L."/>
            <person name="Greenfield B.P."/>
            <person name="Bates H.J."/>
            <person name="Wilson F."/>
            <person name="Jackson A.C."/>
            <person name="Ott S."/>
            <person name="Harrison R.J."/>
            <person name="Clarkson J.P."/>
        </authorList>
    </citation>
    <scope>NUCLEOTIDE SEQUENCE [LARGE SCALE GENOMIC DNA]</scope>
    <source>
        <strain evidence="1 2">Fp_A8</strain>
    </source>
</reference>
<gene>
    <name evidence="1" type="ORF">BFJ72_g14927</name>
</gene>
<dbReference type="AlphaFoldDB" id="A0A420RVE5"/>
<accession>A0A420RVE5</accession>
<name>A0A420RVE5_GIBIN</name>
<organism evidence="1 2">
    <name type="scientific">Gibberella intermedia</name>
    <name type="common">Bulb rot disease fungus</name>
    <name type="synonym">Fusarium proliferatum</name>
    <dbReference type="NCBI Taxonomy" id="948311"/>
    <lineage>
        <taxon>Eukaryota</taxon>
        <taxon>Fungi</taxon>
        <taxon>Dikarya</taxon>
        <taxon>Ascomycota</taxon>
        <taxon>Pezizomycotina</taxon>
        <taxon>Sordariomycetes</taxon>
        <taxon>Hypocreomycetidae</taxon>
        <taxon>Hypocreales</taxon>
        <taxon>Nectriaceae</taxon>
        <taxon>Fusarium</taxon>
        <taxon>Fusarium fujikuroi species complex</taxon>
    </lineage>
</organism>
<proteinExistence type="predicted"/>
<sequence>MKEAETRAGEALRELLEKIPILHVEGIDAEAVSGDWEPDLIARLLVEGRPHQLICEFKSNGQPRYARAALLELRNYVAHRAVGATPVFIAPYISPAVRQLCDEKGVGYLDLEGNARIAFGGVFIERTVADKPVAEQRELKSLFRPKSAQVLRAMLRDPGRAWRVTELSEISGVSLGHVSNVRTGLIDREWARASDDGLVLSEPNALLDAWRDSYTAPPGERLRFYTSLHGSALEDAARSALRADNSPGRAAFASFSAAQWLSPYARTGSHYFFADDQGLRKLQAALKLTPSSKGENVIVTVPKDLGLLDDTVEPAPGAVCTSPVQTYLDLSIAGEQPQSAAEYDDRTTAAVKSVLVEIGQILGSFKGKFAIIGGAVPWLLLANEDMPHVGTLDVDVGLDAEALGDGEYATLIGALQGHGYAQREGLRRFQLVRQVPAQDGGEAIDVVVDFLMPRDAEIVKNDPPLISDFAVQRADGADLAMRFYQLVAVAGPMPDGGTNRVEIAVCSIPALLAMKGHALAGRYKQKDAYDIYYCVRNYPDGIEALAQECRPLLGHASGERGFRHIAEKFDTFEGHGPTCVRRFVEDTHALGDRTPEQWQQDAFGQIDALLRAMALRN</sequence>
<evidence type="ECO:0000313" key="1">
    <source>
        <dbReference type="EMBL" id="RKL20957.1"/>
    </source>
</evidence>
<dbReference type="EMBL" id="MRDB01000142">
    <property type="protein sequence ID" value="RKL20957.1"/>
    <property type="molecule type" value="Genomic_DNA"/>
</dbReference>
<dbReference type="Proteomes" id="UP000283569">
    <property type="component" value="Unassembled WGS sequence"/>
</dbReference>